<dbReference type="OrthoDB" id="9774191at2"/>
<protein>
    <submittedName>
        <fullName evidence="3">Scyllo-inositol 2-dehydrogenase (NAD(+))</fullName>
        <ecNumber evidence="3">1.1.1.370</ecNumber>
    </submittedName>
</protein>
<dbReference type="Proteomes" id="UP000250079">
    <property type="component" value="Chromosome"/>
</dbReference>
<feature type="domain" description="Gfo/Idh/MocA-like oxidoreductase C-terminal" evidence="2">
    <location>
        <begin position="145"/>
        <end position="369"/>
    </location>
</feature>
<evidence type="ECO:0000259" key="2">
    <source>
        <dbReference type="Pfam" id="PF02894"/>
    </source>
</evidence>
<dbReference type="PANTHER" id="PTHR43593">
    <property type="match status" value="1"/>
</dbReference>
<dbReference type="GO" id="GO:0000166">
    <property type="term" value="F:nucleotide binding"/>
    <property type="evidence" value="ECO:0007669"/>
    <property type="project" value="InterPro"/>
</dbReference>
<dbReference type="PANTHER" id="PTHR43593:SF1">
    <property type="entry name" value="INOSITOL 2-DEHYDROGENASE"/>
    <property type="match status" value="1"/>
</dbReference>
<keyword evidence="3" id="KW-0560">Oxidoreductase</keyword>
<dbReference type="InterPro" id="IPR036291">
    <property type="entry name" value="NAD(P)-bd_dom_sf"/>
</dbReference>
<dbReference type="Pfam" id="PF01408">
    <property type="entry name" value="GFO_IDH_MocA"/>
    <property type="match status" value="1"/>
</dbReference>
<dbReference type="RefSeq" id="WP_088919394.1">
    <property type="nucleotide sequence ID" value="NZ_CP018632.1"/>
</dbReference>
<dbReference type="Gene3D" id="3.30.360.10">
    <property type="entry name" value="Dihydrodipicolinate Reductase, domain 2"/>
    <property type="match status" value="1"/>
</dbReference>
<evidence type="ECO:0000259" key="1">
    <source>
        <dbReference type="Pfam" id="PF01408"/>
    </source>
</evidence>
<dbReference type="KEGG" id="gai:IMCC3135_21390"/>
<dbReference type="SUPFAM" id="SSF51735">
    <property type="entry name" value="NAD(P)-binding Rossmann-fold domains"/>
    <property type="match status" value="1"/>
</dbReference>
<organism evidence="3 4">
    <name type="scientific">Granulosicoccus antarcticus IMCC3135</name>
    <dbReference type="NCBI Taxonomy" id="1192854"/>
    <lineage>
        <taxon>Bacteria</taxon>
        <taxon>Pseudomonadati</taxon>
        <taxon>Pseudomonadota</taxon>
        <taxon>Gammaproteobacteria</taxon>
        <taxon>Chromatiales</taxon>
        <taxon>Granulosicoccaceae</taxon>
        <taxon>Granulosicoccus</taxon>
    </lineage>
</organism>
<sequence>MNILRYAIIGTGMMGQEHLKNLALVRDIHDLPLSVVALIDPDEGMRQSALELARSLGNTEVQAYSQLSELSSDDVDAFIIVSPNFTHHAIITELLPLGKAILTEKPLCTKLSDCDDLQQQLEGYPAPFWVAMEYRYMPPTARFLERLASGEIGTLRMLSIREQRYPFLEKVGDWNRFSENTGGTLVEKCCHHFDLMRLMTGAEPVRVFASGGMDVNHLDESYEGRTPDIIDNALVIVDFDNGARGALELCMFADGAEPQEQLTAIGDKGKLDAYIPGPDRFWPDAGERHSRVVFSPRDQSQPQIDVIAVDPQLAAAGDHHGSTFYQHLRFAKAVLQGAAVEVTVSDGAKAVRMGAAAQESIRTGQVVEL</sequence>
<accession>A0A2Z2NV20</accession>
<dbReference type="SUPFAM" id="SSF55347">
    <property type="entry name" value="Glyceraldehyde-3-phosphate dehydrogenase-like, C-terminal domain"/>
    <property type="match status" value="1"/>
</dbReference>
<dbReference type="AlphaFoldDB" id="A0A2Z2NV20"/>
<evidence type="ECO:0000313" key="3">
    <source>
        <dbReference type="EMBL" id="ASJ74355.1"/>
    </source>
</evidence>
<dbReference type="EMBL" id="CP018632">
    <property type="protein sequence ID" value="ASJ74355.1"/>
    <property type="molecule type" value="Genomic_DNA"/>
</dbReference>
<dbReference type="GO" id="GO:0016491">
    <property type="term" value="F:oxidoreductase activity"/>
    <property type="evidence" value="ECO:0007669"/>
    <property type="project" value="UniProtKB-KW"/>
</dbReference>
<dbReference type="Pfam" id="PF02894">
    <property type="entry name" value="GFO_IDH_MocA_C"/>
    <property type="match status" value="1"/>
</dbReference>
<evidence type="ECO:0000313" key="4">
    <source>
        <dbReference type="Proteomes" id="UP000250079"/>
    </source>
</evidence>
<keyword evidence="4" id="KW-1185">Reference proteome</keyword>
<dbReference type="InterPro" id="IPR000683">
    <property type="entry name" value="Gfo/Idh/MocA-like_OxRdtase_N"/>
</dbReference>
<gene>
    <name evidence="3" type="primary">iolX</name>
    <name evidence="3" type="ORF">IMCC3135_21390</name>
</gene>
<dbReference type="EC" id="1.1.1.370" evidence="3"/>
<dbReference type="InterPro" id="IPR004104">
    <property type="entry name" value="Gfo/Idh/MocA-like_OxRdtase_C"/>
</dbReference>
<feature type="domain" description="Gfo/Idh/MocA-like oxidoreductase N-terminal" evidence="1">
    <location>
        <begin position="4"/>
        <end position="130"/>
    </location>
</feature>
<dbReference type="InterPro" id="IPR050424">
    <property type="entry name" value="Gfo-Idh-MocA_inositol_DH"/>
</dbReference>
<name>A0A2Z2NV20_9GAMM</name>
<proteinExistence type="predicted"/>
<reference evidence="3 4" key="1">
    <citation type="submission" date="2016-12" db="EMBL/GenBank/DDBJ databases">
        <authorList>
            <person name="Song W.-J."/>
            <person name="Kurnit D.M."/>
        </authorList>
    </citation>
    <scope>NUCLEOTIDE SEQUENCE [LARGE SCALE GENOMIC DNA]</scope>
    <source>
        <strain evidence="3 4">IMCC3135</strain>
    </source>
</reference>
<dbReference type="Gene3D" id="3.40.50.720">
    <property type="entry name" value="NAD(P)-binding Rossmann-like Domain"/>
    <property type="match status" value="1"/>
</dbReference>